<dbReference type="FunFam" id="3.40.50.720:FF:000131">
    <property type="entry name" value="Short-chain dehydrogenase/reductase 3"/>
    <property type="match status" value="1"/>
</dbReference>
<proteinExistence type="inferred from homology"/>
<dbReference type="Pfam" id="PF00106">
    <property type="entry name" value="adh_short"/>
    <property type="match status" value="1"/>
</dbReference>
<comment type="subcellular location">
    <subcellularLocation>
        <location evidence="1">Membrane</location>
        <topology evidence="1">Multi-pass membrane protein</topology>
    </subcellularLocation>
</comment>
<evidence type="ECO:0000256" key="4">
    <source>
        <dbReference type="ARBA" id="ARBA00022857"/>
    </source>
</evidence>
<accession>A0A4V3SJL9</accession>
<dbReference type="Proteomes" id="UP000298138">
    <property type="component" value="Unassembled WGS sequence"/>
</dbReference>
<dbReference type="PANTHER" id="PTHR24322">
    <property type="entry name" value="PKSB"/>
    <property type="match status" value="1"/>
</dbReference>
<dbReference type="InterPro" id="IPR036291">
    <property type="entry name" value="NAD(P)-bd_dom_sf"/>
</dbReference>
<keyword evidence="3" id="KW-0812">Transmembrane</keyword>
<evidence type="ECO:0000256" key="11">
    <source>
        <dbReference type="ARBA" id="ARBA00082544"/>
    </source>
</evidence>
<evidence type="ECO:0000313" key="13">
    <source>
        <dbReference type="EMBL" id="TGZ84485.1"/>
    </source>
</evidence>
<dbReference type="Gene3D" id="3.40.50.720">
    <property type="entry name" value="NAD(P)-binding Rossmann-like Domain"/>
    <property type="match status" value="1"/>
</dbReference>
<dbReference type="PANTHER" id="PTHR24322:SF736">
    <property type="entry name" value="RETINOL DEHYDROGENASE 10"/>
    <property type="match status" value="1"/>
</dbReference>
<evidence type="ECO:0000256" key="7">
    <source>
        <dbReference type="ARBA" id="ARBA00023098"/>
    </source>
</evidence>
<dbReference type="SUPFAM" id="SSF51735">
    <property type="entry name" value="NAD(P)-binding Rossmann-fold domains"/>
    <property type="match status" value="1"/>
</dbReference>
<comment type="similarity">
    <text evidence="2 12">Belongs to the short-chain dehydrogenases/reductases (SDR) family.</text>
</comment>
<name>A0A4V3SJL9_9PEZI</name>
<evidence type="ECO:0000256" key="8">
    <source>
        <dbReference type="ARBA" id="ARBA00023136"/>
    </source>
</evidence>
<dbReference type="InterPro" id="IPR020904">
    <property type="entry name" value="Sc_DH/Rdtase_CS"/>
</dbReference>
<evidence type="ECO:0000313" key="14">
    <source>
        <dbReference type="Proteomes" id="UP000298138"/>
    </source>
</evidence>
<dbReference type="PRINTS" id="PR00081">
    <property type="entry name" value="GDHRDH"/>
</dbReference>
<keyword evidence="7" id="KW-0443">Lipid metabolism</keyword>
<dbReference type="InParanoid" id="A0A4V3SJL9"/>
<dbReference type="PROSITE" id="PS00061">
    <property type="entry name" value="ADH_SHORT"/>
    <property type="match status" value="1"/>
</dbReference>
<dbReference type="CDD" id="cd05339">
    <property type="entry name" value="17beta-HSDXI-like_SDR_c"/>
    <property type="match status" value="1"/>
</dbReference>
<evidence type="ECO:0000256" key="12">
    <source>
        <dbReference type="RuleBase" id="RU000363"/>
    </source>
</evidence>
<dbReference type="PRINTS" id="PR00080">
    <property type="entry name" value="SDRFAMILY"/>
</dbReference>
<evidence type="ECO:0000256" key="5">
    <source>
        <dbReference type="ARBA" id="ARBA00022989"/>
    </source>
</evidence>
<reference evidence="13 14" key="1">
    <citation type="submission" date="2019-04" db="EMBL/GenBank/DDBJ databases">
        <title>Comparative genomics and transcriptomics to analyze fruiting body development in filamentous ascomycetes.</title>
        <authorList>
            <consortium name="DOE Joint Genome Institute"/>
            <person name="Lutkenhaus R."/>
            <person name="Traeger S."/>
            <person name="Breuer J."/>
            <person name="Kuo A."/>
            <person name="Lipzen A."/>
            <person name="Pangilinan J."/>
            <person name="Dilworth D."/>
            <person name="Sandor L."/>
            <person name="Poggeler S."/>
            <person name="Barry K."/>
            <person name="Grigoriev I.V."/>
            <person name="Nowrousian M."/>
        </authorList>
    </citation>
    <scope>NUCLEOTIDE SEQUENCE [LARGE SCALE GENOMIC DNA]</scope>
    <source>
        <strain evidence="13 14">CBS 389.68</strain>
    </source>
</reference>
<dbReference type="GO" id="GO:0052650">
    <property type="term" value="F:all-trans-retinol dehydrogenase (NADP+) activity"/>
    <property type="evidence" value="ECO:0007669"/>
    <property type="project" value="UniProtKB-ARBA"/>
</dbReference>
<sequence>MGIIPREGIFNMDCVVLLLKKSIFNPTLTLPIFLALQYTSHGQNLLSTLAASNNADIIKLMSRFKVLVALAVVGRVNHHLSKGSMNNWKKDVFTPNKEIVVVTGGSSGIGAELVRQLTKPGVNIKKVVVLDVQPLLYTAASNVASYKVDLSNPADIAAVCERVKKEIGNPTVLVNNAGICRGKNVLDATQKDIELTFAVNTTSHYYLAQQFLPAMIKVNHGHIVTVASAGAYVAAPQMVDYNSSKAAAQTFHEGIAQELVLRYNAPKVRATLVTQGYIKTPLFQGFQSDSKFLLPALEPETLVIEIVDAILKQESRHILLPRAYNFISGIRGWPTWMQNRLRGKTGKLMTNWHGKQVLK</sequence>
<dbReference type="InterPro" id="IPR002347">
    <property type="entry name" value="SDR_fam"/>
</dbReference>
<organism evidence="13 14">
    <name type="scientific">Ascodesmis nigricans</name>
    <dbReference type="NCBI Taxonomy" id="341454"/>
    <lineage>
        <taxon>Eukaryota</taxon>
        <taxon>Fungi</taxon>
        <taxon>Dikarya</taxon>
        <taxon>Ascomycota</taxon>
        <taxon>Pezizomycotina</taxon>
        <taxon>Pezizomycetes</taxon>
        <taxon>Pezizales</taxon>
        <taxon>Ascodesmidaceae</taxon>
        <taxon>Ascodesmis</taxon>
    </lineage>
</organism>
<evidence type="ECO:0000256" key="6">
    <source>
        <dbReference type="ARBA" id="ARBA00023002"/>
    </source>
</evidence>
<evidence type="ECO:0000256" key="2">
    <source>
        <dbReference type="ARBA" id="ARBA00006484"/>
    </source>
</evidence>
<dbReference type="AlphaFoldDB" id="A0A4V3SJL9"/>
<dbReference type="EMBL" id="ML220112">
    <property type="protein sequence ID" value="TGZ84485.1"/>
    <property type="molecule type" value="Genomic_DNA"/>
</dbReference>
<evidence type="ECO:0000256" key="9">
    <source>
        <dbReference type="ARBA" id="ARBA00059620"/>
    </source>
</evidence>
<evidence type="ECO:0000256" key="3">
    <source>
        <dbReference type="ARBA" id="ARBA00022692"/>
    </source>
</evidence>
<gene>
    <name evidence="13" type="ORF">EX30DRAFT_313095</name>
</gene>
<dbReference type="STRING" id="341454.A0A4V3SJL9"/>
<protein>
    <recommendedName>
        <fullName evidence="10">Short-chain dehydrogenase/reductase 3</fullName>
    </recommendedName>
    <alternativeName>
        <fullName evidence="11">Retinal short-chain dehydrogenase/reductase 1</fullName>
    </alternativeName>
</protein>
<dbReference type="GO" id="GO:0016020">
    <property type="term" value="C:membrane"/>
    <property type="evidence" value="ECO:0007669"/>
    <property type="project" value="UniProtKB-SubCell"/>
</dbReference>
<keyword evidence="8" id="KW-0472">Membrane</keyword>
<dbReference type="OrthoDB" id="10253736at2759"/>
<keyword evidence="5" id="KW-1133">Transmembrane helix</keyword>
<dbReference type="FunCoup" id="A0A4V3SJL9">
    <property type="interactions" value="496"/>
</dbReference>
<keyword evidence="14" id="KW-1185">Reference proteome</keyword>
<evidence type="ECO:0000256" key="1">
    <source>
        <dbReference type="ARBA" id="ARBA00004141"/>
    </source>
</evidence>
<keyword evidence="6" id="KW-0560">Oxidoreductase</keyword>
<evidence type="ECO:0000256" key="10">
    <source>
        <dbReference type="ARBA" id="ARBA00068717"/>
    </source>
</evidence>
<keyword evidence="4" id="KW-0521">NADP</keyword>
<comment type="function">
    <text evidence="9">Catalyzes the reduction of all-trans-retinal to all-trans-retinol in the presence of NADPH.</text>
</comment>